<reference evidence="1" key="1">
    <citation type="submission" date="2021-06" db="EMBL/GenBank/DDBJ databases">
        <authorList>
            <person name="Kallberg Y."/>
            <person name="Tangrot J."/>
            <person name="Rosling A."/>
        </authorList>
    </citation>
    <scope>NUCLEOTIDE SEQUENCE</scope>
    <source>
        <strain evidence="1">MA461A</strain>
    </source>
</reference>
<name>A0ACA9R238_9GLOM</name>
<comment type="caution">
    <text evidence="1">The sequence shown here is derived from an EMBL/GenBank/DDBJ whole genome shotgun (WGS) entry which is preliminary data.</text>
</comment>
<sequence>IAISQISNENILKNNAITIFNCRYKEFDSDIYLLGYFLHPGYHGLGLKTGTFRRICEVAANC</sequence>
<gene>
    <name evidence="1" type="ORF">RPERSI_LOCUS16667</name>
</gene>
<proteinExistence type="predicted"/>
<keyword evidence="2" id="KW-1185">Reference proteome</keyword>
<dbReference type="Proteomes" id="UP000789920">
    <property type="component" value="Unassembled WGS sequence"/>
</dbReference>
<accession>A0ACA9R238</accession>
<evidence type="ECO:0000313" key="1">
    <source>
        <dbReference type="EMBL" id="CAG8773321.1"/>
    </source>
</evidence>
<feature type="non-terminal residue" evidence="1">
    <location>
        <position position="1"/>
    </location>
</feature>
<protein>
    <submittedName>
        <fullName evidence="1">33366_t:CDS:1</fullName>
    </submittedName>
</protein>
<organism evidence="1 2">
    <name type="scientific">Racocetra persica</name>
    <dbReference type="NCBI Taxonomy" id="160502"/>
    <lineage>
        <taxon>Eukaryota</taxon>
        <taxon>Fungi</taxon>
        <taxon>Fungi incertae sedis</taxon>
        <taxon>Mucoromycota</taxon>
        <taxon>Glomeromycotina</taxon>
        <taxon>Glomeromycetes</taxon>
        <taxon>Diversisporales</taxon>
        <taxon>Gigasporaceae</taxon>
        <taxon>Racocetra</taxon>
    </lineage>
</organism>
<dbReference type="EMBL" id="CAJVQC010041609">
    <property type="protein sequence ID" value="CAG8773321.1"/>
    <property type="molecule type" value="Genomic_DNA"/>
</dbReference>
<evidence type="ECO:0000313" key="2">
    <source>
        <dbReference type="Proteomes" id="UP000789920"/>
    </source>
</evidence>